<dbReference type="InterPro" id="IPR029028">
    <property type="entry name" value="Alpha/beta_knot_MTases"/>
</dbReference>
<dbReference type="Gene3D" id="3.40.1280.10">
    <property type="match status" value="1"/>
</dbReference>
<keyword evidence="3 6" id="KW-0808">Transferase</keyword>
<dbReference type="InterPro" id="IPR003742">
    <property type="entry name" value="RlmH-like"/>
</dbReference>
<dbReference type="SMR" id="A0A1H5RMP5"/>
<dbReference type="GO" id="GO:0005737">
    <property type="term" value="C:cytoplasm"/>
    <property type="evidence" value="ECO:0007669"/>
    <property type="project" value="UniProtKB-SubCell"/>
</dbReference>
<evidence type="ECO:0000256" key="1">
    <source>
        <dbReference type="ARBA" id="ARBA00022552"/>
    </source>
</evidence>
<name>A0A1H5RMP5_NITMU</name>
<dbReference type="HAMAP" id="MF_00658">
    <property type="entry name" value="23SrRNA_methyltr_H"/>
    <property type="match status" value="1"/>
</dbReference>
<comment type="subunit">
    <text evidence="6">Homodimer.</text>
</comment>
<dbReference type="EC" id="2.1.1.177" evidence="6"/>
<keyword evidence="4 6" id="KW-0949">S-adenosyl-L-methionine</keyword>
<dbReference type="AlphaFoldDB" id="A0A1H5RMP5"/>
<evidence type="ECO:0000256" key="6">
    <source>
        <dbReference type="HAMAP-Rule" id="MF_00658"/>
    </source>
</evidence>
<dbReference type="Proteomes" id="UP000236751">
    <property type="component" value="Unassembled WGS sequence"/>
</dbReference>
<comment type="subcellular location">
    <subcellularLocation>
        <location evidence="6">Cytoplasm</location>
    </subcellularLocation>
</comment>
<dbReference type="GO" id="GO:0070038">
    <property type="term" value="F:rRNA (pseudouridine-N3-)-methyltransferase activity"/>
    <property type="evidence" value="ECO:0007669"/>
    <property type="project" value="UniProtKB-UniRule"/>
</dbReference>
<gene>
    <name evidence="6" type="primary">rlmH</name>
    <name evidence="7" type="ORF">SAMN05216403_10183</name>
</gene>
<comment type="similarity">
    <text evidence="5 6">Belongs to the RNA methyltransferase RlmH family.</text>
</comment>
<reference evidence="7 8" key="1">
    <citation type="submission" date="2016-10" db="EMBL/GenBank/DDBJ databases">
        <authorList>
            <person name="de Groot N.N."/>
        </authorList>
    </citation>
    <scope>NUCLEOTIDE SEQUENCE [LARGE SCALE GENOMIC DNA]</scope>
    <source>
        <strain evidence="7 8">Nl13</strain>
    </source>
</reference>
<keyword evidence="1 6" id="KW-0698">rRNA processing</keyword>
<feature type="binding site" evidence="6">
    <location>
        <position position="104"/>
    </location>
    <ligand>
        <name>S-adenosyl-L-methionine</name>
        <dbReference type="ChEBI" id="CHEBI:59789"/>
    </ligand>
</feature>
<evidence type="ECO:0000256" key="3">
    <source>
        <dbReference type="ARBA" id="ARBA00022679"/>
    </source>
</evidence>
<comment type="caution">
    <text evidence="6">Lacks conserved residue(s) required for the propagation of feature annotation.</text>
</comment>
<dbReference type="RefSeq" id="WP_011379724.1">
    <property type="nucleotide sequence ID" value="NC_007614.1"/>
</dbReference>
<protein>
    <recommendedName>
        <fullName evidence="6">Ribosomal RNA large subunit methyltransferase H</fullName>
        <ecNumber evidence="6">2.1.1.177</ecNumber>
    </recommendedName>
    <alternativeName>
        <fullName evidence="6">23S rRNA (pseudouridine1915-N3)-methyltransferase</fullName>
    </alternativeName>
    <alternativeName>
        <fullName evidence="6">23S rRNA m3Psi1915 methyltransferase</fullName>
    </alternativeName>
    <alternativeName>
        <fullName evidence="6">rRNA (pseudouridine-N3-)-methyltransferase RlmH</fullName>
    </alternativeName>
</protein>
<dbReference type="PANTHER" id="PTHR33603:SF1">
    <property type="entry name" value="RIBOSOMAL RNA LARGE SUBUNIT METHYLTRANSFERASE H"/>
    <property type="match status" value="1"/>
</dbReference>
<evidence type="ECO:0000313" key="8">
    <source>
        <dbReference type="Proteomes" id="UP000236751"/>
    </source>
</evidence>
<dbReference type="KEGG" id="nmu:Nmul_A0362"/>
<sequence>MKFLVYAVGHKMPEWIAAGFQEYAKRMPREANIELLEIKPERRDSGKKVEQLLAAEGARIRALLPSNCRLVVMDERGSQWTTAGLAHAIGSWMKDGGDTAFLIGGADGLDPALRNAADEVLALSALTLPHGLVRILLAEQLYRAISLIKGHPYHRA</sequence>
<keyword evidence="6" id="KW-0963">Cytoplasm</keyword>
<dbReference type="SUPFAM" id="SSF75217">
    <property type="entry name" value="alpha/beta knot"/>
    <property type="match status" value="1"/>
</dbReference>
<dbReference type="InterPro" id="IPR029026">
    <property type="entry name" value="tRNA_m1G_MTases_N"/>
</dbReference>
<dbReference type="OrthoDB" id="9806643at2"/>
<dbReference type="EMBL" id="FNVK01000001">
    <property type="protein sequence ID" value="SEF39609.1"/>
    <property type="molecule type" value="Genomic_DNA"/>
</dbReference>
<evidence type="ECO:0000313" key="7">
    <source>
        <dbReference type="EMBL" id="SEF39609.1"/>
    </source>
</evidence>
<dbReference type="NCBIfam" id="TIGR00246">
    <property type="entry name" value="tRNA_RlmH_YbeA"/>
    <property type="match status" value="1"/>
</dbReference>
<dbReference type="Pfam" id="PF02590">
    <property type="entry name" value="SPOUT_MTase"/>
    <property type="match status" value="1"/>
</dbReference>
<feature type="binding site" evidence="6">
    <location>
        <begin position="123"/>
        <end position="128"/>
    </location>
    <ligand>
        <name>S-adenosyl-L-methionine</name>
        <dbReference type="ChEBI" id="CHEBI:59789"/>
    </ligand>
</feature>
<comment type="catalytic activity">
    <reaction evidence="6">
        <text>pseudouridine(1915) in 23S rRNA + S-adenosyl-L-methionine = N(3)-methylpseudouridine(1915) in 23S rRNA + S-adenosyl-L-homocysteine + H(+)</text>
        <dbReference type="Rhea" id="RHEA:42752"/>
        <dbReference type="Rhea" id="RHEA-COMP:10221"/>
        <dbReference type="Rhea" id="RHEA-COMP:10222"/>
        <dbReference type="ChEBI" id="CHEBI:15378"/>
        <dbReference type="ChEBI" id="CHEBI:57856"/>
        <dbReference type="ChEBI" id="CHEBI:59789"/>
        <dbReference type="ChEBI" id="CHEBI:65314"/>
        <dbReference type="ChEBI" id="CHEBI:74486"/>
        <dbReference type="EC" id="2.1.1.177"/>
    </reaction>
</comment>
<keyword evidence="2 6" id="KW-0489">Methyltransferase</keyword>
<dbReference type="NCBIfam" id="NF000986">
    <property type="entry name" value="PRK00103.1-4"/>
    <property type="match status" value="1"/>
</dbReference>
<evidence type="ECO:0000256" key="5">
    <source>
        <dbReference type="ARBA" id="ARBA00038303"/>
    </source>
</evidence>
<evidence type="ECO:0000256" key="2">
    <source>
        <dbReference type="ARBA" id="ARBA00022603"/>
    </source>
</evidence>
<dbReference type="CDD" id="cd18081">
    <property type="entry name" value="RlmH-like"/>
    <property type="match status" value="1"/>
</dbReference>
<accession>A0A1H5RMP5</accession>
<proteinExistence type="inferred from homology"/>
<comment type="function">
    <text evidence="6">Specifically methylates the pseudouridine at position 1915 (m3Psi1915) in 23S rRNA.</text>
</comment>
<evidence type="ECO:0000256" key="4">
    <source>
        <dbReference type="ARBA" id="ARBA00022691"/>
    </source>
</evidence>
<dbReference type="PANTHER" id="PTHR33603">
    <property type="entry name" value="METHYLTRANSFERASE"/>
    <property type="match status" value="1"/>
</dbReference>
<organism evidence="7 8">
    <name type="scientific">Nitrosospira multiformis (strain ATCC 25196 / NCIMB 11849 / C 71)</name>
    <dbReference type="NCBI Taxonomy" id="323848"/>
    <lineage>
        <taxon>Bacteria</taxon>
        <taxon>Pseudomonadati</taxon>
        <taxon>Pseudomonadota</taxon>
        <taxon>Betaproteobacteria</taxon>
        <taxon>Nitrosomonadales</taxon>
        <taxon>Nitrosomonadaceae</taxon>
        <taxon>Nitrosospira</taxon>
    </lineage>
</organism>
<dbReference type="PIRSF" id="PIRSF004505">
    <property type="entry name" value="MT_bac"/>
    <property type="match status" value="1"/>
</dbReference>